<feature type="compositionally biased region" description="Gly residues" evidence="1">
    <location>
        <begin position="184"/>
        <end position="197"/>
    </location>
</feature>
<sequence>MSTTEPQSYTPTLPPTATLHTTSTLHISLTPFPLSPSTLTTFVHSPHAGATVLFIGSTRSTFASRPVASLSYTSYIPLALATLVRIGEAMVAKHGLIKLAIEHRLGECKVGVESVVIAVSAPHRGAAWRAGEECLEEVKSKAEIWKLERFEGGEGVWRSNRDGGVGVRVEEGEKEEKEGEGEVGGETGKIEGGSGKGGEGEKV</sequence>
<evidence type="ECO:0000313" key="2">
    <source>
        <dbReference type="EMBL" id="KAF2132269.1"/>
    </source>
</evidence>
<dbReference type="AlphaFoldDB" id="A0A6A6AJY5"/>
<dbReference type="InterPro" id="IPR003448">
    <property type="entry name" value="Mopterin_biosynth_MoaE"/>
</dbReference>
<dbReference type="GeneID" id="54406967"/>
<protein>
    <submittedName>
        <fullName evidence="2">Molybdopterin biosynthesis MoaE</fullName>
    </submittedName>
</protein>
<name>A0A6A6AJY5_9PLEO</name>
<dbReference type="GO" id="GO:0006777">
    <property type="term" value="P:Mo-molybdopterin cofactor biosynthetic process"/>
    <property type="evidence" value="ECO:0007669"/>
    <property type="project" value="InterPro"/>
</dbReference>
<dbReference type="EMBL" id="ML977501">
    <property type="protein sequence ID" value="KAF2132269.1"/>
    <property type="molecule type" value="Genomic_DNA"/>
</dbReference>
<reference evidence="2" key="1">
    <citation type="journal article" date="2020" name="Stud. Mycol.">
        <title>101 Dothideomycetes genomes: a test case for predicting lifestyles and emergence of pathogens.</title>
        <authorList>
            <person name="Haridas S."/>
            <person name="Albert R."/>
            <person name="Binder M."/>
            <person name="Bloem J."/>
            <person name="Labutti K."/>
            <person name="Salamov A."/>
            <person name="Andreopoulos B."/>
            <person name="Baker S."/>
            <person name="Barry K."/>
            <person name="Bills G."/>
            <person name="Bluhm B."/>
            <person name="Cannon C."/>
            <person name="Castanera R."/>
            <person name="Culley D."/>
            <person name="Daum C."/>
            <person name="Ezra D."/>
            <person name="Gonzalez J."/>
            <person name="Henrissat B."/>
            <person name="Kuo A."/>
            <person name="Liang C."/>
            <person name="Lipzen A."/>
            <person name="Lutzoni F."/>
            <person name="Magnuson J."/>
            <person name="Mondo S."/>
            <person name="Nolan M."/>
            <person name="Ohm R."/>
            <person name="Pangilinan J."/>
            <person name="Park H.-J."/>
            <person name="Ramirez L."/>
            <person name="Alfaro M."/>
            <person name="Sun H."/>
            <person name="Tritt A."/>
            <person name="Yoshinaga Y."/>
            <person name="Zwiers L.-H."/>
            <person name="Turgeon B."/>
            <person name="Goodwin S."/>
            <person name="Spatafora J."/>
            <person name="Crous P."/>
            <person name="Grigoriev I."/>
        </authorList>
    </citation>
    <scope>NUCLEOTIDE SEQUENCE</scope>
    <source>
        <strain evidence="2">CBS 119687</strain>
    </source>
</reference>
<organism evidence="2 3">
    <name type="scientific">Dothidotthia symphoricarpi CBS 119687</name>
    <dbReference type="NCBI Taxonomy" id="1392245"/>
    <lineage>
        <taxon>Eukaryota</taxon>
        <taxon>Fungi</taxon>
        <taxon>Dikarya</taxon>
        <taxon>Ascomycota</taxon>
        <taxon>Pezizomycotina</taxon>
        <taxon>Dothideomycetes</taxon>
        <taxon>Pleosporomycetidae</taxon>
        <taxon>Pleosporales</taxon>
        <taxon>Dothidotthiaceae</taxon>
        <taxon>Dothidotthia</taxon>
    </lineage>
</organism>
<dbReference type="InterPro" id="IPR036563">
    <property type="entry name" value="MoaE_sf"/>
</dbReference>
<dbReference type="PANTHER" id="PTHR23404">
    <property type="entry name" value="MOLYBDOPTERIN SYNTHASE RELATED"/>
    <property type="match status" value="1"/>
</dbReference>
<proteinExistence type="predicted"/>
<evidence type="ECO:0000256" key="1">
    <source>
        <dbReference type="SAM" id="MobiDB-lite"/>
    </source>
</evidence>
<dbReference type="Proteomes" id="UP000799771">
    <property type="component" value="Unassembled WGS sequence"/>
</dbReference>
<evidence type="ECO:0000313" key="3">
    <source>
        <dbReference type="Proteomes" id="UP000799771"/>
    </source>
</evidence>
<dbReference type="Gene3D" id="3.90.1170.40">
    <property type="entry name" value="Molybdopterin biosynthesis MoaE subunit"/>
    <property type="match status" value="1"/>
</dbReference>
<accession>A0A6A6AJY5</accession>
<keyword evidence="3" id="KW-1185">Reference proteome</keyword>
<feature type="region of interest" description="Disordered" evidence="1">
    <location>
        <begin position="161"/>
        <end position="203"/>
    </location>
</feature>
<dbReference type="OrthoDB" id="5531344at2759"/>
<feature type="compositionally biased region" description="Basic and acidic residues" evidence="1">
    <location>
        <begin position="168"/>
        <end position="177"/>
    </location>
</feature>
<dbReference type="RefSeq" id="XP_033526656.1">
    <property type="nucleotide sequence ID" value="XM_033666535.1"/>
</dbReference>
<dbReference type="SUPFAM" id="SSF54690">
    <property type="entry name" value="Molybdopterin synthase subunit MoaE"/>
    <property type="match status" value="1"/>
</dbReference>
<dbReference type="CDD" id="cd00756">
    <property type="entry name" value="MoaE"/>
    <property type="match status" value="1"/>
</dbReference>
<gene>
    <name evidence="2" type="ORF">P153DRAFT_354895</name>
</gene>
<dbReference type="Pfam" id="PF02391">
    <property type="entry name" value="MoaE"/>
    <property type="match status" value="1"/>
</dbReference>